<dbReference type="Gene3D" id="1.20.1510.10">
    <property type="entry name" value="Cation efflux protein transmembrane domain"/>
    <property type="match status" value="2"/>
</dbReference>
<evidence type="ECO:0000256" key="3">
    <source>
        <dbReference type="ARBA" id="ARBA00022448"/>
    </source>
</evidence>
<keyword evidence="7" id="KW-0406">Ion transport</keyword>
<dbReference type="SUPFAM" id="SSF161111">
    <property type="entry name" value="Cation efflux protein transmembrane domain-like"/>
    <property type="match status" value="1"/>
</dbReference>
<organism evidence="13 14">
    <name type="scientific">Aedes aegypti</name>
    <name type="common">Yellowfever mosquito</name>
    <name type="synonym">Culex aegypti</name>
    <dbReference type="NCBI Taxonomy" id="7159"/>
    <lineage>
        <taxon>Eukaryota</taxon>
        <taxon>Metazoa</taxon>
        <taxon>Ecdysozoa</taxon>
        <taxon>Arthropoda</taxon>
        <taxon>Hexapoda</taxon>
        <taxon>Insecta</taxon>
        <taxon>Pterygota</taxon>
        <taxon>Neoptera</taxon>
        <taxon>Endopterygota</taxon>
        <taxon>Diptera</taxon>
        <taxon>Nematocera</taxon>
        <taxon>Culicoidea</taxon>
        <taxon>Culicidae</taxon>
        <taxon>Culicinae</taxon>
        <taxon>Aedini</taxon>
        <taxon>Aedes</taxon>
        <taxon>Stegomyia</taxon>
    </lineage>
</organism>
<keyword evidence="8 10" id="KW-0472">Membrane</keyword>
<feature type="transmembrane region" description="Helical" evidence="10">
    <location>
        <begin position="133"/>
        <end position="156"/>
    </location>
</feature>
<evidence type="ECO:0000256" key="9">
    <source>
        <dbReference type="SAM" id="MobiDB-lite"/>
    </source>
</evidence>
<sequence>MPVYLEVSTNCDDEQYDNGGSNVTSQQNLLSLQSISSLSHPNCLFNPSPKNDEPYGKTEKRKLLWAIGFTLVFMIAEFLGGYLSGSLAIMTDAAHLLSDCISFLIAVISIWISNKPPDGKMSFGYRRVEVIGAILSIVGIWALTAALVIMSIQRLISEDFEIDADTMIIVAVLGVVMNIATAFILHGSCSIVPHMHHGHSHGGHSHGHSHSHAHSNTNSQANLVEASSTPRSTPLSRSRSGSPTKKPCPKLDKLKICDEKKCDRMEVLTIPNLPSSPSVSPHPSSPNTRHNSFATNSSMQRPNLENILAIAKNKLNSEALRHRMSFDATLHSPDLISSSRFMYNKIGTDVDSGLAVSRRDSNVSNDTSLHEEPCSGGDHQLEDENLNVRAAIIHVIGDFIQSIGVLLAAIVIKFAPNLKVFDPICTFLFSIIVLVTTVRIFRDSMRILMDAVPVNISIEKLRTELGCIHGVKSVHELNVWSISTGLNLMTVHLTVDPIVNTSEILIAANTIARKGFNIKKCTVQIEKISF</sequence>
<evidence type="ECO:0000256" key="8">
    <source>
        <dbReference type="ARBA" id="ARBA00023136"/>
    </source>
</evidence>
<evidence type="ECO:0000256" key="4">
    <source>
        <dbReference type="ARBA" id="ARBA00022692"/>
    </source>
</evidence>
<dbReference type="PANTHER" id="PTHR11562:SF84">
    <property type="entry name" value="LD05335P"/>
    <property type="match status" value="1"/>
</dbReference>
<feature type="compositionally biased region" description="Low complexity" evidence="9">
    <location>
        <begin position="227"/>
        <end position="244"/>
    </location>
</feature>
<dbReference type="GO" id="GO:0010043">
    <property type="term" value="P:response to zinc ion"/>
    <property type="evidence" value="ECO:0007669"/>
    <property type="project" value="TreeGrafter"/>
</dbReference>
<feature type="domain" description="Cation efflux protein cytoplasmic" evidence="12">
    <location>
        <begin position="455"/>
        <end position="527"/>
    </location>
</feature>
<feature type="transmembrane region" description="Helical" evidence="10">
    <location>
        <begin position="420"/>
        <end position="441"/>
    </location>
</feature>
<evidence type="ECO:0000259" key="12">
    <source>
        <dbReference type="Pfam" id="PF16916"/>
    </source>
</evidence>
<dbReference type="PANTHER" id="PTHR11562">
    <property type="entry name" value="CATION EFFLUX PROTEIN/ ZINC TRANSPORTER"/>
    <property type="match status" value="1"/>
</dbReference>
<dbReference type="InterPro" id="IPR027470">
    <property type="entry name" value="Cation_efflux_CTD"/>
</dbReference>
<comment type="similarity">
    <text evidence="2">Belongs to the cation diffusion facilitator (CDF) transporter (TC 2.A.4) family. SLC30A subfamily.</text>
</comment>
<accession>A0A1S4FKH5</accession>
<feature type="transmembrane region" description="Helical" evidence="10">
    <location>
        <begin position="391"/>
        <end position="414"/>
    </location>
</feature>
<feature type="compositionally biased region" description="Polar residues" evidence="9">
    <location>
        <begin position="287"/>
        <end position="300"/>
    </location>
</feature>
<dbReference type="GO" id="GO:0005886">
    <property type="term" value="C:plasma membrane"/>
    <property type="evidence" value="ECO:0007669"/>
    <property type="project" value="TreeGrafter"/>
</dbReference>
<feature type="transmembrane region" description="Helical" evidence="10">
    <location>
        <begin position="94"/>
        <end position="112"/>
    </location>
</feature>
<feature type="compositionally biased region" description="Basic residues" evidence="9">
    <location>
        <begin position="196"/>
        <end position="213"/>
    </location>
</feature>
<keyword evidence="6 10" id="KW-1133">Transmembrane helix</keyword>
<keyword evidence="5" id="KW-0864">Zinc transport</keyword>
<name>A0A1S4FKH5_AEDAE</name>
<evidence type="ECO:0000259" key="11">
    <source>
        <dbReference type="Pfam" id="PF01545"/>
    </source>
</evidence>
<feature type="region of interest" description="Disordered" evidence="9">
    <location>
        <begin position="196"/>
        <end position="250"/>
    </location>
</feature>
<dbReference type="Pfam" id="PF01545">
    <property type="entry name" value="Cation_efflux"/>
    <property type="match status" value="2"/>
</dbReference>
<reference evidence="13 14" key="1">
    <citation type="submission" date="2017-06" db="EMBL/GenBank/DDBJ databases">
        <title>Aedes aegypti genome working group (AGWG) sequencing and assembly.</title>
        <authorList>
            <consortium name="Aedes aegypti Genome Working Group (AGWG)"/>
            <person name="Matthews B.J."/>
        </authorList>
    </citation>
    <scope>NUCLEOTIDE SEQUENCE [LARGE SCALE GENOMIC DNA]</scope>
    <source>
        <strain evidence="13 14">LVP_AGWG</strain>
    </source>
</reference>
<evidence type="ECO:0000256" key="7">
    <source>
        <dbReference type="ARBA" id="ARBA00023065"/>
    </source>
</evidence>
<evidence type="ECO:0000256" key="1">
    <source>
        <dbReference type="ARBA" id="ARBA00004141"/>
    </source>
</evidence>
<feature type="domain" description="Cation efflux protein transmembrane" evidence="11">
    <location>
        <begin position="384"/>
        <end position="449"/>
    </location>
</feature>
<dbReference type="AlphaFoldDB" id="A0A1S4FKH5"/>
<proteinExistence type="inferred from homology"/>
<dbReference type="InterPro" id="IPR050681">
    <property type="entry name" value="CDF/SLC30A"/>
</dbReference>
<feature type="transmembrane region" description="Helical" evidence="10">
    <location>
        <begin position="168"/>
        <end position="185"/>
    </location>
</feature>
<dbReference type="InterPro" id="IPR002524">
    <property type="entry name" value="Cation_efflux"/>
</dbReference>
<feature type="domain" description="Cation efflux protein transmembrane" evidence="11">
    <location>
        <begin position="65"/>
        <end position="188"/>
    </location>
</feature>
<keyword evidence="5" id="KW-0862">Zinc</keyword>
<dbReference type="Proteomes" id="UP000008820">
    <property type="component" value="Chromosome 2"/>
</dbReference>
<feature type="region of interest" description="Disordered" evidence="9">
    <location>
        <begin position="269"/>
        <end position="300"/>
    </location>
</feature>
<feature type="compositionally biased region" description="Polar residues" evidence="9">
    <location>
        <begin position="216"/>
        <end position="226"/>
    </location>
</feature>
<gene>
    <name evidence="13" type="primary">5574619</name>
</gene>
<dbReference type="OrthoDB" id="9944568at2759"/>
<protein>
    <submittedName>
        <fullName evidence="13">Cation efflux protein/ zinc transporter</fullName>
    </submittedName>
</protein>
<dbReference type="VEuPathDB" id="VectorBase:AAEL008693"/>
<feature type="transmembrane region" description="Helical" evidence="10">
    <location>
        <begin position="63"/>
        <end position="82"/>
    </location>
</feature>
<evidence type="ECO:0000256" key="10">
    <source>
        <dbReference type="SAM" id="Phobius"/>
    </source>
</evidence>
<evidence type="ECO:0000256" key="6">
    <source>
        <dbReference type="ARBA" id="ARBA00022989"/>
    </source>
</evidence>
<dbReference type="NCBIfam" id="TIGR01297">
    <property type="entry name" value="CDF"/>
    <property type="match status" value="2"/>
</dbReference>
<evidence type="ECO:0000313" key="14">
    <source>
        <dbReference type="Proteomes" id="UP000008820"/>
    </source>
</evidence>
<evidence type="ECO:0000256" key="5">
    <source>
        <dbReference type="ARBA" id="ARBA00022906"/>
    </source>
</evidence>
<comment type="subcellular location">
    <subcellularLocation>
        <location evidence="1">Membrane</location>
        <topology evidence="1">Multi-pass membrane protein</topology>
    </subcellularLocation>
</comment>
<dbReference type="Pfam" id="PF16916">
    <property type="entry name" value="ZT_dimer"/>
    <property type="match status" value="1"/>
</dbReference>
<keyword evidence="3" id="KW-0813">Transport</keyword>
<dbReference type="EnsemblMetazoa" id="AAEL008693-RA">
    <property type="protein sequence ID" value="AAEL008693-PA"/>
    <property type="gene ID" value="AAEL008693"/>
</dbReference>
<dbReference type="InParanoid" id="A0A1S4FKH5"/>
<keyword evidence="14" id="KW-1185">Reference proteome</keyword>
<feature type="compositionally biased region" description="Low complexity" evidence="9">
    <location>
        <begin position="271"/>
        <end position="286"/>
    </location>
</feature>
<reference evidence="13" key="2">
    <citation type="submission" date="2021-02" db="UniProtKB">
        <authorList>
            <consortium name="EnsemblMetazoa"/>
        </authorList>
    </citation>
    <scope>IDENTIFICATION</scope>
    <source>
        <strain evidence="13">LVP_AGWG</strain>
    </source>
</reference>
<evidence type="ECO:0000256" key="2">
    <source>
        <dbReference type="ARBA" id="ARBA00008873"/>
    </source>
</evidence>
<evidence type="ECO:0000313" key="13">
    <source>
        <dbReference type="EnsemblMetazoa" id="AAEL008693-PA"/>
    </source>
</evidence>
<dbReference type="InterPro" id="IPR027469">
    <property type="entry name" value="Cation_efflux_TMD_sf"/>
</dbReference>
<dbReference type="FunCoup" id="A0A1S4FKH5">
    <property type="interactions" value="67"/>
</dbReference>
<dbReference type="InterPro" id="IPR058533">
    <property type="entry name" value="Cation_efflux_TM"/>
</dbReference>
<dbReference type="GO" id="GO:0005385">
    <property type="term" value="F:zinc ion transmembrane transporter activity"/>
    <property type="evidence" value="ECO:0007669"/>
    <property type="project" value="TreeGrafter"/>
</dbReference>
<keyword evidence="4 10" id="KW-0812">Transmembrane</keyword>